<dbReference type="PRINTS" id="PR00475">
    <property type="entry name" value="HEXOKINASE"/>
</dbReference>
<comment type="caution">
    <text evidence="7">The sequence shown here is derived from an EMBL/GenBank/DDBJ whole genome shotgun (WGS) entry which is preliminary data.</text>
</comment>
<evidence type="ECO:0000259" key="5">
    <source>
        <dbReference type="Pfam" id="PF18052"/>
    </source>
</evidence>
<dbReference type="CDD" id="cd14798">
    <property type="entry name" value="RX-CC_like"/>
    <property type="match status" value="1"/>
</dbReference>
<evidence type="ECO:0000256" key="3">
    <source>
        <dbReference type="ARBA" id="ARBA00022821"/>
    </source>
</evidence>
<name>A0A5C7IIR6_9ROSI</name>
<proteinExistence type="predicted"/>
<dbReference type="GO" id="GO:0004340">
    <property type="term" value="F:glucokinase activity"/>
    <property type="evidence" value="ECO:0007669"/>
    <property type="project" value="TreeGrafter"/>
</dbReference>
<accession>A0A5C7IIR6</accession>
<dbReference type="OrthoDB" id="745875at2759"/>
<dbReference type="PANTHER" id="PTHR19443">
    <property type="entry name" value="HEXOKINASE"/>
    <property type="match status" value="1"/>
</dbReference>
<evidence type="ECO:0000256" key="2">
    <source>
        <dbReference type="ARBA" id="ARBA00022741"/>
    </source>
</evidence>
<dbReference type="InterPro" id="IPR001312">
    <property type="entry name" value="Hexokinase"/>
</dbReference>
<dbReference type="SUPFAM" id="SSF53067">
    <property type="entry name" value="Actin-like ATPase domain"/>
    <property type="match status" value="1"/>
</dbReference>
<dbReference type="GO" id="GO:0005536">
    <property type="term" value="F:D-glucose binding"/>
    <property type="evidence" value="ECO:0007669"/>
    <property type="project" value="InterPro"/>
</dbReference>
<dbReference type="Pfam" id="PF00349">
    <property type="entry name" value="Hexokinase_1"/>
    <property type="match status" value="1"/>
</dbReference>
<dbReference type="GO" id="GO:0006952">
    <property type="term" value="P:defense response"/>
    <property type="evidence" value="ECO:0007669"/>
    <property type="project" value="UniProtKB-KW"/>
</dbReference>
<sequence length="678" mass="75983">MAEAIVSVVLEQLVAVTGRQIQQEVKLVAGVDDEVKKLTSNFQIIQAVLVDAEQRQVTETAVRVWLEKLKDVSYDMDDVLDEWNTAILRRLQIEGAENARTPKRKVYQNEEIEIIGEECFNSLAMRSFFQEFEKDDDDGSILRCKMHDIVHDVAQYLSKNECYMIEVKDVRKGKINALYENARQLRFMSLGGGDTLPISICNFKKLRILLTDGNLYASNKVLQKIFDELTCLKALGISGRGDEKGIFYALDLGGTNLRVLRVQLGGKDAGIVKQEFEEGLSDYIAAELAKYVSQESQEFQLPPGTQRKLGFTFSFPVMQTSINSGNLVGRDVVVELTKAMKRQGLDMNVSALVMFSSSLDIKLHRRTTFKGNEFPWLDAIVKKGTGNDKAFAFLKRIHFLSHDFLSAVNEEALLIRGNGTACICSFVVFTDVDQNGRAEQAFITTVEIGKDVKIDYLETARDKILDEDIEAVLCFKGGYRGFYAQHTLPLTPKVYIWRRWNSSVKDFEETTRRDLKVAMAGIPKIIDNAFRYFSCHAQRAINAEHVVAESIVNGIGVVKLMGCRNVDYCLIPESPFYLKGLGVHMIIVIAEGATVQDKTWLLNACLPWTSKMLGETFLIFDFAGTLSKKVKDGYKSEIYSAIHGNMAGYTGFTVGLVNGRHDYIPTNSCGVHSHCLGA</sequence>
<evidence type="ECO:0000259" key="4">
    <source>
        <dbReference type="Pfam" id="PF00349"/>
    </source>
</evidence>
<dbReference type="Proteomes" id="UP000323000">
    <property type="component" value="Chromosome 2"/>
</dbReference>
<evidence type="ECO:0000256" key="1">
    <source>
        <dbReference type="ARBA" id="ARBA00022737"/>
    </source>
</evidence>
<dbReference type="GO" id="GO:0005524">
    <property type="term" value="F:ATP binding"/>
    <property type="evidence" value="ECO:0007669"/>
    <property type="project" value="InterPro"/>
</dbReference>
<dbReference type="AlphaFoldDB" id="A0A5C7IIR6"/>
<keyword evidence="3" id="KW-0611">Plant defense</keyword>
<keyword evidence="1" id="KW-0677">Repeat</keyword>
<reference evidence="8" key="1">
    <citation type="journal article" date="2019" name="Gigascience">
        <title>De novo genome assembly of the endangered Acer yangbiense, a plant species with extremely small populations endemic to Yunnan Province, China.</title>
        <authorList>
            <person name="Yang J."/>
            <person name="Wariss H.M."/>
            <person name="Tao L."/>
            <person name="Zhang R."/>
            <person name="Yun Q."/>
            <person name="Hollingsworth P."/>
            <person name="Dao Z."/>
            <person name="Luo G."/>
            <person name="Guo H."/>
            <person name="Ma Y."/>
            <person name="Sun W."/>
        </authorList>
    </citation>
    <scope>NUCLEOTIDE SEQUENCE [LARGE SCALE GENOMIC DNA]</scope>
    <source>
        <strain evidence="8">cv. Malutang</strain>
    </source>
</reference>
<dbReference type="InterPro" id="IPR035966">
    <property type="entry name" value="PKF_sf"/>
</dbReference>
<dbReference type="GO" id="GO:0003872">
    <property type="term" value="F:6-phosphofructokinase activity"/>
    <property type="evidence" value="ECO:0007669"/>
    <property type="project" value="InterPro"/>
</dbReference>
<evidence type="ECO:0000259" key="6">
    <source>
        <dbReference type="Pfam" id="PF23559"/>
    </source>
</evidence>
<evidence type="ECO:0000313" key="8">
    <source>
        <dbReference type="Proteomes" id="UP000323000"/>
    </source>
</evidence>
<dbReference type="InterPro" id="IPR041118">
    <property type="entry name" value="Rx_N"/>
</dbReference>
<evidence type="ECO:0008006" key="9">
    <source>
        <dbReference type="Google" id="ProtNLM"/>
    </source>
</evidence>
<dbReference type="GO" id="GO:0008865">
    <property type="term" value="F:fructokinase activity"/>
    <property type="evidence" value="ECO:0007669"/>
    <property type="project" value="TreeGrafter"/>
</dbReference>
<dbReference type="Gene3D" id="1.20.5.4130">
    <property type="match status" value="1"/>
</dbReference>
<dbReference type="Gene3D" id="3.30.420.40">
    <property type="match status" value="1"/>
</dbReference>
<dbReference type="GO" id="GO:0001678">
    <property type="term" value="P:intracellular glucose homeostasis"/>
    <property type="evidence" value="ECO:0007669"/>
    <property type="project" value="InterPro"/>
</dbReference>
<dbReference type="GO" id="GO:0006006">
    <property type="term" value="P:glucose metabolic process"/>
    <property type="evidence" value="ECO:0007669"/>
    <property type="project" value="TreeGrafter"/>
</dbReference>
<dbReference type="EMBL" id="VAHF01000002">
    <property type="protein sequence ID" value="TXG68814.1"/>
    <property type="molecule type" value="Genomic_DNA"/>
</dbReference>
<dbReference type="PROSITE" id="PS51748">
    <property type="entry name" value="HEXOKINASE_2"/>
    <property type="match status" value="1"/>
</dbReference>
<feature type="domain" description="Disease resistance protein winged helix" evidence="6">
    <location>
        <begin position="108"/>
        <end position="154"/>
    </location>
</feature>
<dbReference type="InterPro" id="IPR058922">
    <property type="entry name" value="WHD_DRP"/>
</dbReference>
<dbReference type="GO" id="GO:0005829">
    <property type="term" value="C:cytosol"/>
    <property type="evidence" value="ECO:0007669"/>
    <property type="project" value="TreeGrafter"/>
</dbReference>
<keyword evidence="8" id="KW-1185">Reference proteome</keyword>
<feature type="domain" description="Disease resistance N-terminal" evidence="5">
    <location>
        <begin position="9"/>
        <end position="91"/>
    </location>
</feature>
<dbReference type="Pfam" id="PF23559">
    <property type="entry name" value="WHD_DRP"/>
    <property type="match status" value="1"/>
</dbReference>
<dbReference type="Pfam" id="PF18052">
    <property type="entry name" value="Rx_N"/>
    <property type="match status" value="1"/>
</dbReference>
<dbReference type="InterPro" id="IPR038005">
    <property type="entry name" value="RX-like_CC"/>
</dbReference>
<organism evidence="7 8">
    <name type="scientific">Acer yangbiense</name>
    <dbReference type="NCBI Taxonomy" id="1000413"/>
    <lineage>
        <taxon>Eukaryota</taxon>
        <taxon>Viridiplantae</taxon>
        <taxon>Streptophyta</taxon>
        <taxon>Embryophyta</taxon>
        <taxon>Tracheophyta</taxon>
        <taxon>Spermatophyta</taxon>
        <taxon>Magnoliopsida</taxon>
        <taxon>eudicotyledons</taxon>
        <taxon>Gunneridae</taxon>
        <taxon>Pentapetalae</taxon>
        <taxon>rosids</taxon>
        <taxon>malvids</taxon>
        <taxon>Sapindales</taxon>
        <taxon>Sapindaceae</taxon>
        <taxon>Hippocastanoideae</taxon>
        <taxon>Acereae</taxon>
        <taxon>Acer</taxon>
    </lineage>
</organism>
<evidence type="ECO:0000313" key="7">
    <source>
        <dbReference type="EMBL" id="TXG68814.1"/>
    </source>
</evidence>
<dbReference type="InterPro" id="IPR022672">
    <property type="entry name" value="Hexokinase_N"/>
</dbReference>
<keyword evidence="2" id="KW-0547">Nucleotide-binding</keyword>
<dbReference type="GO" id="GO:0005739">
    <property type="term" value="C:mitochondrion"/>
    <property type="evidence" value="ECO:0007669"/>
    <property type="project" value="TreeGrafter"/>
</dbReference>
<feature type="domain" description="Hexokinase N-terminal" evidence="4">
    <location>
        <begin position="240"/>
        <end position="353"/>
    </location>
</feature>
<dbReference type="PANTHER" id="PTHR19443:SF85">
    <property type="entry name" value="HEXOKINASE-1"/>
    <property type="match status" value="1"/>
</dbReference>
<protein>
    <recommendedName>
        <fullName evidence="9">Rx N-terminal domain-containing protein</fullName>
    </recommendedName>
</protein>
<dbReference type="SUPFAM" id="SSF53784">
    <property type="entry name" value="Phosphofructokinase"/>
    <property type="match status" value="1"/>
</dbReference>
<gene>
    <name evidence="7" type="ORF">EZV62_003749</name>
</gene>
<dbReference type="InterPro" id="IPR043129">
    <property type="entry name" value="ATPase_NBD"/>
</dbReference>